<reference evidence="2 3" key="1">
    <citation type="journal article" date="2024" name="IMA Fungus">
        <title>Apiospora arundinis, a panoply of carbohydrate-active enzymes and secondary metabolites.</title>
        <authorList>
            <person name="Sorensen T."/>
            <person name="Petersen C."/>
            <person name="Muurmann A.T."/>
            <person name="Christiansen J.V."/>
            <person name="Brundto M.L."/>
            <person name="Overgaard C.K."/>
            <person name="Boysen A.T."/>
            <person name="Wollenberg R.D."/>
            <person name="Larsen T.O."/>
            <person name="Sorensen J.L."/>
            <person name="Nielsen K.L."/>
            <person name="Sondergaard T.E."/>
        </authorList>
    </citation>
    <scope>NUCLEOTIDE SEQUENCE [LARGE SCALE GENOMIC DNA]</scope>
    <source>
        <strain evidence="2 3">AAU 773</strain>
    </source>
</reference>
<dbReference type="EMBL" id="JAPCWZ010000005">
    <property type="protein sequence ID" value="KAK8863203.1"/>
    <property type="molecule type" value="Genomic_DNA"/>
</dbReference>
<feature type="region of interest" description="Disordered" evidence="1">
    <location>
        <begin position="57"/>
        <end position="99"/>
    </location>
</feature>
<sequence>MTAQNTITTEQKHGDGLLTDDAGDAVNPYISPSPKPENPNNLKPSICTPQLHHIDKNGRGASVTSAEMRNTHDNNADIDHNHNAQARRLAEQHGDEIAANPELMAIIVKDYTESLRTRRQSQYSRDAKADK</sequence>
<comment type="caution">
    <text evidence="2">The sequence shown here is derived from an EMBL/GenBank/DDBJ whole genome shotgun (WGS) entry which is preliminary data.</text>
</comment>
<dbReference type="Proteomes" id="UP001390339">
    <property type="component" value="Unassembled WGS sequence"/>
</dbReference>
<accession>A0ABR2IIW7</accession>
<name>A0ABR2IIW7_9PEZI</name>
<keyword evidence="3" id="KW-1185">Reference proteome</keyword>
<proteinExistence type="predicted"/>
<protein>
    <submittedName>
        <fullName evidence="2">Uncharacterized protein</fullName>
    </submittedName>
</protein>
<feature type="compositionally biased region" description="Basic and acidic residues" evidence="1">
    <location>
        <begin position="69"/>
        <end position="96"/>
    </location>
</feature>
<organism evidence="2 3">
    <name type="scientific">Apiospora arundinis</name>
    <dbReference type="NCBI Taxonomy" id="335852"/>
    <lineage>
        <taxon>Eukaryota</taxon>
        <taxon>Fungi</taxon>
        <taxon>Dikarya</taxon>
        <taxon>Ascomycota</taxon>
        <taxon>Pezizomycotina</taxon>
        <taxon>Sordariomycetes</taxon>
        <taxon>Xylariomycetidae</taxon>
        <taxon>Amphisphaeriales</taxon>
        <taxon>Apiosporaceae</taxon>
        <taxon>Apiospora</taxon>
    </lineage>
</organism>
<evidence type="ECO:0000313" key="2">
    <source>
        <dbReference type="EMBL" id="KAK8863203.1"/>
    </source>
</evidence>
<gene>
    <name evidence="2" type="ORF">PGQ11_009438</name>
</gene>
<evidence type="ECO:0000313" key="3">
    <source>
        <dbReference type="Proteomes" id="UP001390339"/>
    </source>
</evidence>
<evidence type="ECO:0000256" key="1">
    <source>
        <dbReference type="SAM" id="MobiDB-lite"/>
    </source>
</evidence>
<feature type="region of interest" description="Disordered" evidence="1">
    <location>
        <begin position="1"/>
        <end position="45"/>
    </location>
</feature>